<dbReference type="PANTHER" id="PTHR47787">
    <property type="entry name" value="CENTROMERE-BINDING PROTEIN 1"/>
    <property type="match status" value="1"/>
</dbReference>
<keyword evidence="1" id="KW-0175">Coiled coil</keyword>
<dbReference type="SUPFAM" id="SSF47459">
    <property type="entry name" value="HLH, helix-loop-helix DNA-binding domain"/>
    <property type="match status" value="1"/>
</dbReference>
<reference evidence="3 4" key="1">
    <citation type="submission" date="2019-07" db="EMBL/GenBank/DDBJ databases">
        <authorList>
            <person name="Friedrich A."/>
            <person name="Schacherer J."/>
        </authorList>
    </citation>
    <scope>NUCLEOTIDE SEQUENCE [LARGE SCALE GENOMIC DNA]</scope>
</reference>
<dbReference type="GO" id="GO:0003700">
    <property type="term" value="F:DNA-binding transcription factor activity"/>
    <property type="evidence" value="ECO:0007669"/>
    <property type="project" value="TreeGrafter"/>
</dbReference>
<evidence type="ECO:0000256" key="1">
    <source>
        <dbReference type="SAM" id="Coils"/>
    </source>
</evidence>
<dbReference type="Pfam" id="PF00010">
    <property type="entry name" value="HLH"/>
    <property type="match status" value="1"/>
</dbReference>
<dbReference type="InterPro" id="IPR036638">
    <property type="entry name" value="HLH_DNA-bd_sf"/>
</dbReference>
<dbReference type="Proteomes" id="UP000478008">
    <property type="component" value="Unassembled WGS sequence"/>
</dbReference>
<dbReference type="GO" id="GO:0046983">
    <property type="term" value="F:protein dimerization activity"/>
    <property type="evidence" value="ECO:0007669"/>
    <property type="project" value="InterPro"/>
</dbReference>
<name>A0A7D9H1C0_DEKBR</name>
<dbReference type="GO" id="GO:0005634">
    <property type="term" value="C:nucleus"/>
    <property type="evidence" value="ECO:0007669"/>
    <property type="project" value="TreeGrafter"/>
</dbReference>
<feature type="compositionally biased region" description="Polar residues" evidence="2">
    <location>
        <begin position="89"/>
        <end position="99"/>
    </location>
</feature>
<protein>
    <submittedName>
        <fullName evidence="3">DEBR0S4_12486g1_1</fullName>
    </submittedName>
</protein>
<accession>A0A7D9H1C0</accession>
<evidence type="ECO:0000313" key="4">
    <source>
        <dbReference type="Proteomes" id="UP000478008"/>
    </source>
</evidence>
<dbReference type="Gene3D" id="4.10.280.10">
    <property type="entry name" value="Helix-loop-helix DNA-binding domain"/>
    <property type="match status" value="1"/>
</dbReference>
<feature type="coiled-coil region" evidence="1">
    <location>
        <begin position="232"/>
        <end position="259"/>
    </location>
</feature>
<feature type="region of interest" description="Disordered" evidence="2">
    <location>
        <begin position="130"/>
        <end position="174"/>
    </location>
</feature>
<evidence type="ECO:0000313" key="3">
    <source>
        <dbReference type="EMBL" id="VUG19182.1"/>
    </source>
</evidence>
<dbReference type="AlphaFoldDB" id="A0A7D9H1C0"/>
<keyword evidence="4" id="KW-1185">Reference proteome</keyword>
<dbReference type="EMBL" id="CABFWN010000004">
    <property type="protein sequence ID" value="VUG19182.1"/>
    <property type="molecule type" value="Genomic_DNA"/>
</dbReference>
<dbReference type="PANTHER" id="PTHR47787:SF1">
    <property type="entry name" value="CENTROMERE-BINDING PROTEIN 1"/>
    <property type="match status" value="1"/>
</dbReference>
<feature type="region of interest" description="Disordered" evidence="2">
    <location>
        <begin position="1"/>
        <end position="99"/>
    </location>
</feature>
<gene>
    <name evidence="3" type="primary">CBF1</name>
    <name evidence="3" type="ORF">DEBR0S4_12486G</name>
</gene>
<feature type="compositionally biased region" description="Basic and acidic residues" evidence="2">
    <location>
        <begin position="10"/>
        <end position="63"/>
    </location>
</feature>
<organism evidence="3 4">
    <name type="scientific">Dekkera bruxellensis</name>
    <name type="common">Brettanomyces custersii</name>
    <dbReference type="NCBI Taxonomy" id="5007"/>
    <lineage>
        <taxon>Eukaryota</taxon>
        <taxon>Fungi</taxon>
        <taxon>Dikarya</taxon>
        <taxon>Ascomycota</taxon>
        <taxon>Saccharomycotina</taxon>
        <taxon>Pichiomycetes</taxon>
        <taxon>Pichiales</taxon>
        <taxon>Pichiaceae</taxon>
        <taxon>Brettanomyces</taxon>
    </lineage>
</organism>
<dbReference type="InterPro" id="IPR011598">
    <property type="entry name" value="bHLH_dom"/>
</dbReference>
<evidence type="ECO:0000256" key="2">
    <source>
        <dbReference type="SAM" id="MobiDB-lite"/>
    </source>
</evidence>
<feature type="compositionally biased region" description="Basic and acidic residues" evidence="2">
    <location>
        <begin position="71"/>
        <end position="88"/>
    </location>
</feature>
<proteinExistence type="predicted"/>
<dbReference type="SMART" id="SM00353">
    <property type="entry name" value="HLH"/>
    <property type="match status" value="1"/>
</dbReference>
<dbReference type="PROSITE" id="PS50888">
    <property type="entry name" value="BHLH"/>
    <property type="match status" value="1"/>
</dbReference>
<sequence length="272" mass="30808">MNERSSSQDSLERTEEPPTKRVKIEPISEEAETRDNLTSDKLENDEETKHINETVGEQNEKNAEGTTTQILHHESKTVSSKVEQDKESNNQVLDPSITAQSEEVKSSISNAVAHAKAAIGAKISGVSSICASSESPLKVPTATEIPPESEKPARGSPAWQQLRKLNHKEVERRRRESINQAIKELRELLPTQNSNKSQTIKRAAEYIRRLRENENANIEKWTLEKLITDQAVNELANSNEKLKSELEKAYREIEIWKKHFLEIKAKLKDGKN</sequence>